<name>A0AAD7THY4_9APHY</name>
<evidence type="ECO:0008006" key="3">
    <source>
        <dbReference type="Google" id="ProtNLM"/>
    </source>
</evidence>
<protein>
    <recommendedName>
        <fullName evidence="3">HNH nuclease domain-containing protein</fullName>
    </recommendedName>
</protein>
<gene>
    <name evidence="1" type="ORF">ONZ51_g11233</name>
</gene>
<proteinExistence type="predicted"/>
<dbReference type="AlphaFoldDB" id="A0AAD7THY4"/>
<comment type="caution">
    <text evidence="1">The sequence shown here is derived from an EMBL/GenBank/DDBJ whole genome shotgun (WGS) entry which is preliminary data.</text>
</comment>
<evidence type="ECO:0000313" key="1">
    <source>
        <dbReference type="EMBL" id="KAJ8461922.1"/>
    </source>
</evidence>
<accession>A0AAD7THY4</accession>
<reference evidence="1" key="1">
    <citation type="submission" date="2022-11" db="EMBL/GenBank/DDBJ databases">
        <title>Genome Sequence of Cubamyces cubensis.</title>
        <authorList>
            <person name="Buettner E."/>
        </authorList>
    </citation>
    <scope>NUCLEOTIDE SEQUENCE</scope>
    <source>
        <strain evidence="1">MPL-01</strain>
    </source>
</reference>
<sequence>MMAGAQSPPDGTYCAYTKVAHIISQPLTDAIGGLSQSAREKFSWASSIAAVLERFGGDNIREVMPLWLTPAMDDHQCIIPNTYNVVFRDAIEARICSHIKRQVQFREVTTPDGQLVRPPSRALLELHAACAKIAHLSGAGELLDDIYQEEGPMNGVPLSLPNMTVYTPAADYLQRALTRAALAERLE</sequence>
<evidence type="ECO:0000313" key="2">
    <source>
        <dbReference type="Proteomes" id="UP001215151"/>
    </source>
</evidence>
<dbReference type="Proteomes" id="UP001215151">
    <property type="component" value="Unassembled WGS sequence"/>
</dbReference>
<dbReference type="EMBL" id="JAPEVG010000512">
    <property type="protein sequence ID" value="KAJ8461922.1"/>
    <property type="molecule type" value="Genomic_DNA"/>
</dbReference>
<keyword evidence="2" id="KW-1185">Reference proteome</keyword>
<organism evidence="1 2">
    <name type="scientific">Trametes cubensis</name>
    <dbReference type="NCBI Taxonomy" id="1111947"/>
    <lineage>
        <taxon>Eukaryota</taxon>
        <taxon>Fungi</taxon>
        <taxon>Dikarya</taxon>
        <taxon>Basidiomycota</taxon>
        <taxon>Agaricomycotina</taxon>
        <taxon>Agaricomycetes</taxon>
        <taxon>Polyporales</taxon>
        <taxon>Polyporaceae</taxon>
        <taxon>Trametes</taxon>
    </lineage>
</organism>